<evidence type="ECO:0000259" key="4">
    <source>
        <dbReference type="Pfam" id="PF00107"/>
    </source>
</evidence>
<reference evidence="5 6" key="1">
    <citation type="submission" date="2018-09" db="EMBL/GenBank/DDBJ databases">
        <title>Genomic investigation of the strawberry pathogen Phytophthora fragariae indicates pathogenicity is determined by transcriptional variation in three key races.</title>
        <authorList>
            <person name="Adams T.M."/>
            <person name="Armitage A.D."/>
            <person name="Sobczyk M.K."/>
            <person name="Bates H.J."/>
            <person name="Dunwell J.M."/>
            <person name="Nellist C.F."/>
            <person name="Harrison R.J."/>
        </authorList>
    </citation>
    <scope>NUCLEOTIDE SEQUENCE [LARGE SCALE GENOMIC DNA]</scope>
    <source>
        <strain evidence="5 6">BC-23</strain>
    </source>
</reference>
<proteinExistence type="predicted"/>
<name>A0A6G0M5J8_9STRA</name>
<dbReference type="SUPFAM" id="SSF51735">
    <property type="entry name" value="NAD(P)-binding Rossmann-fold domains"/>
    <property type="match status" value="1"/>
</dbReference>
<dbReference type="Proteomes" id="UP000476176">
    <property type="component" value="Unassembled WGS sequence"/>
</dbReference>
<dbReference type="PANTHER" id="PTHR42683">
    <property type="entry name" value="ALDEHYDE REDUCTASE"/>
    <property type="match status" value="1"/>
</dbReference>
<evidence type="ECO:0000256" key="3">
    <source>
        <dbReference type="ARBA" id="ARBA00023002"/>
    </source>
</evidence>
<gene>
    <name evidence="5" type="ORF">PF004_g32909</name>
</gene>
<dbReference type="InterPro" id="IPR013149">
    <property type="entry name" value="ADH-like_C"/>
</dbReference>
<keyword evidence="1" id="KW-0479">Metal-binding</keyword>
<dbReference type="Gene3D" id="3.90.180.10">
    <property type="entry name" value="Medium-chain alcohol dehydrogenases, catalytic domain"/>
    <property type="match status" value="1"/>
</dbReference>
<dbReference type="GO" id="GO:0046872">
    <property type="term" value="F:metal ion binding"/>
    <property type="evidence" value="ECO:0007669"/>
    <property type="project" value="UniProtKB-KW"/>
</dbReference>
<feature type="non-terminal residue" evidence="5">
    <location>
        <position position="191"/>
    </location>
</feature>
<dbReference type="GO" id="GO:0016616">
    <property type="term" value="F:oxidoreductase activity, acting on the CH-OH group of donors, NAD or NADP as acceptor"/>
    <property type="evidence" value="ECO:0007669"/>
    <property type="project" value="InterPro"/>
</dbReference>
<dbReference type="InterPro" id="IPR047109">
    <property type="entry name" value="CAD-like"/>
</dbReference>
<dbReference type="FunFam" id="3.40.50.720:FF:001522">
    <property type="entry name" value="Uncharacterized protein"/>
    <property type="match status" value="1"/>
</dbReference>
<comment type="caution">
    <text evidence="5">The sequence shown here is derived from an EMBL/GenBank/DDBJ whole genome shotgun (WGS) entry which is preliminary data.</text>
</comment>
<dbReference type="EMBL" id="QXGC01012047">
    <property type="protein sequence ID" value="KAE9149876.1"/>
    <property type="molecule type" value="Genomic_DNA"/>
</dbReference>
<dbReference type="AlphaFoldDB" id="A0A6G0M5J8"/>
<dbReference type="Pfam" id="PF00107">
    <property type="entry name" value="ADH_zinc_N"/>
    <property type="match status" value="1"/>
</dbReference>
<evidence type="ECO:0000256" key="1">
    <source>
        <dbReference type="ARBA" id="ARBA00022723"/>
    </source>
</evidence>
<evidence type="ECO:0000256" key="2">
    <source>
        <dbReference type="ARBA" id="ARBA00022833"/>
    </source>
</evidence>
<evidence type="ECO:0000313" key="6">
    <source>
        <dbReference type="Proteomes" id="UP000476176"/>
    </source>
</evidence>
<feature type="domain" description="Alcohol dehydrogenase-like C-terminal" evidence="4">
    <location>
        <begin position="41"/>
        <end position="167"/>
    </location>
</feature>
<keyword evidence="3" id="KW-0560">Oxidoreductase</keyword>
<keyword evidence="2" id="KW-0862">Zinc</keyword>
<sequence length="191" mass="20680">PENIPSDVAAPLMCAGATVFTPLKQEGVKAGDRVGVVGIGGLGHLAIQFIRALGAIPIAFSRSANKEQEIRALGAEEFYNLSDEADQKKAANSVDYLVLTADANDMPYNLYLSLVRKRGTFIMVGLPNDDVKFSPFFIVPRAVRVRGSCIGSIGSIQDIKDMLELASKENVRPMIQKLPMSKVNEGLDMVR</sequence>
<protein>
    <recommendedName>
        <fullName evidence="4">Alcohol dehydrogenase-like C-terminal domain-containing protein</fullName>
    </recommendedName>
</protein>
<organism evidence="5 6">
    <name type="scientific">Phytophthora fragariae</name>
    <dbReference type="NCBI Taxonomy" id="53985"/>
    <lineage>
        <taxon>Eukaryota</taxon>
        <taxon>Sar</taxon>
        <taxon>Stramenopiles</taxon>
        <taxon>Oomycota</taxon>
        <taxon>Peronosporomycetes</taxon>
        <taxon>Peronosporales</taxon>
        <taxon>Peronosporaceae</taxon>
        <taxon>Phytophthora</taxon>
    </lineage>
</organism>
<feature type="non-terminal residue" evidence="5">
    <location>
        <position position="1"/>
    </location>
</feature>
<dbReference type="InterPro" id="IPR036291">
    <property type="entry name" value="NAD(P)-bd_dom_sf"/>
</dbReference>
<evidence type="ECO:0000313" key="5">
    <source>
        <dbReference type="EMBL" id="KAE9149876.1"/>
    </source>
</evidence>
<dbReference type="Gene3D" id="3.40.50.720">
    <property type="entry name" value="NAD(P)-binding Rossmann-like Domain"/>
    <property type="match status" value="1"/>
</dbReference>
<accession>A0A6G0M5J8</accession>